<dbReference type="PANTHER" id="PTHR42756:SF1">
    <property type="entry name" value="TRANSCRIPTIONAL REPRESSOR OF EMRAB OPERON"/>
    <property type="match status" value="1"/>
</dbReference>
<keyword evidence="2 5" id="KW-0238">DNA-binding</keyword>
<dbReference type="PROSITE" id="PS50995">
    <property type="entry name" value="HTH_MARR_2"/>
    <property type="match status" value="1"/>
</dbReference>
<dbReference type="InterPro" id="IPR000835">
    <property type="entry name" value="HTH_MarR-typ"/>
</dbReference>
<name>A0AAJ2JY65_9BACL</name>
<dbReference type="SUPFAM" id="SSF46785">
    <property type="entry name" value="Winged helix' DNA-binding domain"/>
    <property type="match status" value="1"/>
</dbReference>
<reference evidence="6" key="1">
    <citation type="submission" date="2023-09" db="EMBL/GenBank/DDBJ databases">
        <title>Paenibacillus sp. chi10 Genome sequencing and assembly.</title>
        <authorList>
            <person name="Kim I."/>
        </authorList>
    </citation>
    <scope>NUCLEOTIDE SEQUENCE [LARGE SCALE GENOMIC DNA]</scope>
    <source>
        <strain evidence="6">chi10</strain>
    </source>
</reference>
<dbReference type="EMBL" id="JAVYAA010000003">
    <property type="protein sequence ID" value="MDT8977914.1"/>
    <property type="molecule type" value="Genomic_DNA"/>
</dbReference>
<evidence type="ECO:0000256" key="3">
    <source>
        <dbReference type="ARBA" id="ARBA00023163"/>
    </source>
</evidence>
<dbReference type="GO" id="GO:0003700">
    <property type="term" value="F:DNA-binding transcription factor activity"/>
    <property type="evidence" value="ECO:0007669"/>
    <property type="project" value="InterPro"/>
</dbReference>
<gene>
    <name evidence="5" type="ORF">RQP50_16890</name>
</gene>
<dbReference type="SMART" id="SM00347">
    <property type="entry name" value="HTH_MARR"/>
    <property type="match status" value="1"/>
</dbReference>
<dbReference type="Proteomes" id="UP001250538">
    <property type="component" value="Unassembled WGS sequence"/>
</dbReference>
<keyword evidence="3" id="KW-0804">Transcription</keyword>
<accession>A0AAJ2JY65</accession>
<organism evidence="5 6">
    <name type="scientific">Paenibacillus suaedae</name>
    <dbReference type="NCBI Taxonomy" id="3077233"/>
    <lineage>
        <taxon>Bacteria</taxon>
        <taxon>Bacillati</taxon>
        <taxon>Bacillota</taxon>
        <taxon>Bacilli</taxon>
        <taxon>Bacillales</taxon>
        <taxon>Paenibacillaceae</taxon>
        <taxon>Paenibacillus</taxon>
    </lineage>
</organism>
<sequence>MQDYLKIVEQINQAFEQFTAIVQREVAEAKQLEHFHLTPQQEFIMYYIVRNEPVTARQIALYLDVSMSAVSHVMPKLEEQKMIVRWTNPENKREALIRLGERGLEYSALLHRIDELLVRDYYSKVSMDDLEAVHSTLQKLVKISKMQAKKQEEL</sequence>
<dbReference type="Pfam" id="PF13463">
    <property type="entry name" value="HTH_27"/>
    <property type="match status" value="1"/>
</dbReference>
<evidence type="ECO:0000256" key="1">
    <source>
        <dbReference type="ARBA" id="ARBA00023015"/>
    </source>
</evidence>
<dbReference type="InterPro" id="IPR036390">
    <property type="entry name" value="WH_DNA-bd_sf"/>
</dbReference>
<dbReference type="PANTHER" id="PTHR42756">
    <property type="entry name" value="TRANSCRIPTIONAL REGULATOR, MARR"/>
    <property type="match status" value="1"/>
</dbReference>
<protein>
    <submittedName>
        <fullName evidence="5">Winged helix DNA-binding protein</fullName>
    </submittedName>
</protein>
<evidence type="ECO:0000256" key="2">
    <source>
        <dbReference type="ARBA" id="ARBA00023125"/>
    </source>
</evidence>
<dbReference type="Gene3D" id="1.10.10.10">
    <property type="entry name" value="Winged helix-like DNA-binding domain superfamily/Winged helix DNA-binding domain"/>
    <property type="match status" value="1"/>
</dbReference>
<dbReference type="RefSeq" id="WP_021252308.1">
    <property type="nucleotide sequence ID" value="NZ_JAVYAA010000003.1"/>
</dbReference>
<comment type="caution">
    <text evidence="5">The sequence shown here is derived from an EMBL/GenBank/DDBJ whole genome shotgun (WGS) entry which is preliminary data.</text>
</comment>
<evidence type="ECO:0000313" key="5">
    <source>
        <dbReference type="EMBL" id="MDT8977914.1"/>
    </source>
</evidence>
<proteinExistence type="predicted"/>
<keyword evidence="6" id="KW-1185">Reference proteome</keyword>
<evidence type="ECO:0000313" key="6">
    <source>
        <dbReference type="Proteomes" id="UP001250538"/>
    </source>
</evidence>
<dbReference type="InterPro" id="IPR036388">
    <property type="entry name" value="WH-like_DNA-bd_sf"/>
</dbReference>
<dbReference type="AlphaFoldDB" id="A0AAJ2JY65"/>
<evidence type="ECO:0000259" key="4">
    <source>
        <dbReference type="PROSITE" id="PS50995"/>
    </source>
</evidence>
<keyword evidence="1" id="KW-0805">Transcription regulation</keyword>
<dbReference type="GO" id="GO:0003677">
    <property type="term" value="F:DNA binding"/>
    <property type="evidence" value="ECO:0007669"/>
    <property type="project" value="UniProtKB-KW"/>
</dbReference>
<feature type="domain" description="HTH marR-type" evidence="4">
    <location>
        <begin position="1"/>
        <end position="142"/>
    </location>
</feature>